<dbReference type="SMART" id="SM01012">
    <property type="entry name" value="ANTAR"/>
    <property type="match status" value="1"/>
</dbReference>
<evidence type="ECO:0000256" key="2">
    <source>
        <dbReference type="ARBA" id="ARBA00023163"/>
    </source>
</evidence>
<evidence type="ECO:0000256" key="1">
    <source>
        <dbReference type="ARBA" id="ARBA00023015"/>
    </source>
</evidence>
<keyword evidence="2" id="KW-0804">Transcription</keyword>
<dbReference type="PROSITE" id="PS50921">
    <property type="entry name" value="ANTAR"/>
    <property type="match status" value="1"/>
</dbReference>
<dbReference type="InterPro" id="IPR036388">
    <property type="entry name" value="WH-like_DNA-bd_sf"/>
</dbReference>
<evidence type="ECO:0000313" key="4">
    <source>
        <dbReference type="EMBL" id="GHE69289.1"/>
    </source>
</evidence>
<gene>
    <name evidence="4" type="ORF">GCM10018785_42290</name>
</gene>
<evidence type="ECO:0000313" key="5">
    <source>
        <dbReference type="Proteomes" id="UP000608024"/>
    </source>
</evidence>
<keyword evidence="5" id="KW-1185">Reference proteome</keyword>
<accession>A0A918ZTA1</accession>
<name>A0A918ZTA1_9ACTN</name>
<dbReference type="SMART" id="SM00091">
    <property type="entry name" value="PAS"/>
    <property type="match status" value="1"/>
</dbReference>
<dbReference type="Gene3D" id="3.30.450.20">
    <property type="entry name" value="PAS domain"/>
    <property type="match status" value="1"/>
</dbReference>
<dbReference type="Gene3D" id="1.10.10.10">
    <property type="entry name" value="Winged helix-like DNA-binding domain superfamily/Winged helix DNA-binding domain"/>
    <property type="match status" value="1"/>
</dbReference>
<dbReference type="Pfam" id="PF03861">
    <property type="entry name" value="ANTAR"/>
    <property type="match status" value="1"/>
</dbReference>
<proteinExistence type="predicted"/>
<dbReference type="Pfam" id="PF08448">
    <property type="entry name" value="PAS_4"/>
    <property type="match status" value="1"/>
</dbReference>
<keyword evidence="1" id="KW-0805">Transcription regulation</keyword>
<dbReference type="InterPro" id="IPR013656">
    <property type="entry name" value="PAS_4"/>
</dbReference>
<dbReference type="EMBL" id="BNBT01000066">
    <property type="protein sequence ID" value="GHE69289.1"/>
    <property type="molecule type" value="Genomic_DNA"/>
</dbReference>
<dbReference type="GO" id="GO:0003723">
    <property type="term" value="F:RNA binding"/>
    <property type="evidence" value="ECO:0007669"/>
    <property type="project" value="InterPro"/>
</dbReference>
<evidence type="ECO:0000259" key="3">
    <source>
        <dbReference type="PROSITE" id="PS50921"/>
    </source>
</evidence>
<dbReference type="InterPro" id="IPR035965">
    <property type="entry name" value="PAS-like_dom_sf"/>
</dbReference>
<reference evidence="4" key="1">
    <citation type="journal article" date="2014" name="Int. J. Syst. Evol. Microbiol.">
        <title>Complete genome sequence of Corynebacterium casei LMG S-19264T (=DSM 44701T), isolated from a smear-ripened cheese.</title>
        <authorList>
            <consortium name="US DOE Joint Genome Institute (JGI-PGF)"/>
            <person name="Walter F."/>
            <person name="Albersmeier A."/>
            <person name="Kalinowski J."/>
            <person name="Ruckert C."/>
        </authorList>
    </citation>
    <scope>NUCLEOTIDE SEQUENCE</scope>
    <source>
        <strain evidence="4">JCM 4784</strain>
    </source>
</reference>
<sequence>MPVHEVLTATSESRLFEVTAAPYVVLDTDMFIRGVNAAYLRATERSRDELIGAFMFDAFPDDPGDATATGVRDLSASLERVLSRGASDDMGIQPYSIPASRVSGAFRRKVWSPVNSPLIDAEGRVVGALHHVEDVTAVHEALREARNGAAVTGSWQPPGLVRRAMLAVTRYERAARAVVAGQATPGGPARDGAGPASLARRDALWHAVVHAARQAPSGGCAAAVCGAAVTALPGTDAAVITLHGGGRMPEHLAVSSAWARRVEEVQYVTGDGPSLAAFDTGERVLVADLDRSGTVWPLFTEAALGLGVGAAFAYPLRTATATLGTLTLYRRRRGARGQGPPAQAETLAQIITSVLLADMDSEIIEQVRATADQDDLHVAAGIVAATLGIGTGEALQWLRVRAQAQRVSVVDLARSLIAHPPPDPGSPL</sequence>
<dbReference type="SUPFAM" id="SSF55781">
    <property type="entry name" value="GAF domain-like"/>
    <property type="match status" value="1"/>
</dbReference>
<dbReference type="AlphaFoldDB" id="A0A918ZTA1"/>
<comment type="caution">
    <text evidence="4">The sequence shown here is derived from an EMBL/GenBank/DDBJ whole genome shotgun (WGS) entry which is preliminary data.</text>
</comment>
<dbReference type="InterPro" id="IPR029016">
    <property type="entry name" value="GAF-like_dom_sf"/>
</dbReference>
<dbReference type="InterPro" id="IPR005561">
    <property type="entry name" value="ANTAR"/>
</dbReference>
<dbReference type="SUPFAM" id="SSF55785">
    <property type="entry name" value="PYP-like sensor domain (PAS domain)"/>
    <property type="match status" value="1"/>
</dbReference>
<dbReference type="InterPro" id="IPR000014">
    <property type="entry name" value="PAS"/>
</dbReference>
<dbReference type="Proteomes" id="UP000608024">
    <property type="component" value="Unassembled WGS sequence"/>
</dbReference>
<reference evidence="4" key="2">
    <citation type="submission" date="2020-09" db="EMBL/GenBank/DDBJ databases">
        <authorList>
            <person name="Sun Q."/>
            <person name="Ohkuma M."/>
        </authorList>
    </citation>
    <scope>NUCLEOTIDE SEQUENCE</scope>
    <source>
        <strain evidence="4">JCM 4784</strain>
    </source>
</reference>
<protein>
    <recommendedName>
        <fullName evidence="3">ANTAR domain-containing protein</fullName>
    </recommendedName>
</protein>
<organism evidence="4 5">
    <name type="scientific">Streptomyces longispororuber</name>
    <dbReference type="NCBI Taxonomy" id="68230"/>
    <lineage>
        <taxon>Bacteria</taxon>
        <taxon>Bacillati</taxon>
        <taxon>Actinomycetota</taxon>
        <taxon>Actinomycetes</taxon>
        <taxon>Kitasatosporales</taxon>
        <taxon>Streptomycetaceae</taxon>
        <taxon>Streptomyces</taxon>
    </lineage>
</organism>
<feature type="domain" description="ANTAR" evidence="3">
    <location>
        <begin position="356"/>
        <end position="417"/>
    </location>
</feature>
<dbReference type="Gene3D" id="3.30.450.40">
    <property type="match status" value="1"/>
</dbReference>